<keyword evidence="2" id="KW-1185">Reference proteome</keyword>
<dbReference type="EMBL" id="JABFAA010000005">
    <property type="protein sequence ID" value="MBA0682475.1"/>
    <property type="molecule type" value="Genomic_DNA"/>
</dbReference>
<dbReference type="Proteomes" id="UP000593577">
    <property type="component" value="Unassembled WGS sequence"/>
</dbReference>
<protein>
    <submittedName>
        <fullName evidence="1">Uncharacterized protein</fullName>
    </submittedName>
</protein>
<evidence type="ECO:0000313" key="1">
    <source>
        <dbReference type="EMBL" id="MBA0682475.1"/>
    </source>
</evidence>
<comment type="caution">
    <text evidence="1">The sequence shown here is derived from an EMBL/GenBank/DDBJ whole genome shotgun (WGS) entry which is preliminary data.</text>
</comment>
<sequence>MAWLREPTRAVVKANLHRVIVTAYGPGLRGEMPLKPRASWFSPKCIEA</sequence>
<proteinExistence type="predicted"/>
<accession>A0A7J8X5B7</accession>
<name>A0A7J8X5B7_GOSAI</name>
<evidence type="ECO:0000313" key="2">
    <source>
        <dbReference type="Proteomes" id="UP000593577"/>
    </source>
</evidence>
<gene>
    <name evidence="1" type="ORF">Goari_024192</name>
</gene>
<dbReference type="AlphaFoldDB" id="A0A7J8X5B7"/>
<organism evidence="1 2">
    <name type="scientific">Gossypium aridum</name>
    <name type="common">American cotton</name>
    <name type="synonym">Erioxylum aridum</name>
    <dbReference type="NCBI Taxonomy" id="34290"/>
    <lineage>
        <taxon>Eukaryota</taxon>
        <taxon>Viridiplantae</taxon>
        <taxon>Streptophyta</taxon>
        <taxon>Embryophyta</taxon>
        <taxon>Tracheophyta</taxon>
        <taxon>Spermatophyta</taxon>
        <taxon>Magnoliopsida</taxon>
        <taxon>eudicotyledons</taxon>
        <taxon>Gunneridae</taxon>
        <taxon>Pentapetalae</taxon>
        <taxon>rosids</taxon>
        <taxon>malvids</taxon>
        <taxon>Malvales</taxon>
        <taxon>Malvaceae</taxon>
        <taxon>Malvoideae</taxon>
        <taxon>Gossypium</taxon>
    </lineage>
</organism>
<reference evidence="1 2" key="1">
    <citation type="journal article" date="2019" name="Genome Biol. Evol.">
        <title>Insights into the evolution of the New World diploid cottons (Gossypium, subgenus Houzingenia) based on genome sequencing.</title>
        <authorList>
            <person name="Grover C.E."/>
            <person name="Arick M.A. 2nd"/>
            <person name="Thrash A."/>
            <person name="Conover J.L."/>
            <person name="Sanders W.S."/>
            <person name="Peterson D.G."/>
            <person name="Frelichowski J.E."/>
            <person name="Scheffler J.A."/>
            <person name="Scheffler B.E."/>
            <person name="Wendel J.F."/>
        </authorList>
    </citation>
    <scope>NUCLEOTIDE SEQUENCE [LARGE SCALE GENOMIC DNA]</scope>
    <source>
        <strain evidence="1">185</strain>
        <tissue evidence="1">Leaf</tissue>
    </source>
</reference>